<reference evidence="1 2" key="1">
    <citation type="submission" date="2009-03" db="EMBL/GenBank/DDBJ databases">
        <authorList>
            <person name="Setubal J.C."/>
            <person name="Boyle S."/>
            <person name="Crasta O.R."/>
            <person name="Gillespie J.J."/>
            <person name="Kenyon R.W."/>
            <person name="Lu J."/>
            <person name="Mane S."/>
            <person name="Nagrani S."/>
            <person name="Shallom J.M."/>
            <person name="Shallom S."/>
            <person name="Shukla M."/>
            <person name="Snyder E.E."/>
            <person name="Sobral B.W."/>
            <person name="Wattam A.R."/>
            <person name="Will R."/>
            <person name="Williams K."/>
            <person name="Yoo H."/>
            <person name="Bruce D.H."/>
            <person name="Detter C."/>
            <person name="Munk C."/>
            <person name="Brettin T.S."/>
            <person name="Ficht T."/>
        </authorList>
    </citation>
    <scope>NUCLEOTIDE SEQUENCE [LARGE SCALE GENOMIC DNA]</scope>
    <source>
        <strain evidence="1 2">Cudo</strain>
    </source>
</reference>
<dbReference type="AlphaFoldDB" id="C0G589"/>
<accession>C0G589</accession>
<name>C0G589_9HYPH</name>
<gene>
    <name evidence="1" type="ORF">BCETI_2000178</name>
</gene>
<evidence type="ECO:0000313" key="2">
    <source>
        <dbReference type="Proteomes" id="UP000003678"/>
    </source>
</evidence>
<comment type="caution">
    <text evidence="1">The sequence shown here is derived from an EMBL/GenBank/DDBJ whole genome shotgun (WGS) entry which is preliminary data.</text>
</comment>
<evidence type="ECO:0000313" key="1">
    <source>
        <dbReference type="EMBL" id="EEH15084.1"/>
    </source>
</evidence>
<dbReference type="EMBL" id="ACJD01000002">
    <property type="protein sequence ID" value="EEH15084.1"/>
    <property type="molecule type" value="Genomic_DNA"/>
</dbReference>
<organism evidence="1 2">
    <name type="scientific">Brucella ceti str. Cudo</name>
    <dbReference type="NCBI Taxonomy" id="595497"/>
    <lineage>
        <taxon>Bacteria</taxon>
        <taxon>Pseudomonadati</taxon>
        <taxon>Pseudomonadota</taxon>
        <taxon>Alphaproteobacteria</taxon>
        <taxon>Hyphomicrobiales</taxon>
        <taxon>Brucellaceae</taxon>
        <taxon>Brucella/Ochrobactrum group</taxon>
        <taxon>Brucella</taxon>
    </lineage>
</organism>
<protein>
    <submittedName>
        <fullName evidence="1">Uncharacterized protein</fullName>
    </submittedName>
</protein>
<proteinExistence type="predicted"/>
<sequence length="102" mass="10749">MTLTLRGSGIGAPDHHTIGLCHFARVRPRQAARSGKITCPGGIGAIAVELVGIALRVAQALDGIALNQPHRPGIEKRPDRFAAIFAFGPFKSLCNKIESGLP</sequence>
<dbReference type="Proteomes" id="UP000003678">
    <property type="component" value="Unassembled WGS sequence"/>
</dbReference>